<evidence type="ECO:0000313" key="3">
    <source>
        <dbReference type="Proteomes" id="UP000011115"/>
    </source>
</evidence>
<organism evidence="2 3">
    <name type="scientific">Solanum tuberosum</name>
    <name type="common">Potato</name>
    <dbReference type="NCBI Taxonomy" id="4113"/>
    <lineage>
        <taxon>Eukaryota</taxon>
        <taxon>Viridiplantae</taxon>
        <taxon>Streptophyta</taxon>
        <taxon>Embryophyta</taxon>
        <taxon>Tracheophyta</taxon>
        <taxon>Spermatophyta</taxon>
        <taxon>Magnoliopsida</taxon>
        <taxon>eudicotyledons</taxon>
        <taxon>Gunneridae</taxon>
        <taxon>Pentapetalae</taxon>
        <taxon>asterids</taxon>
        <taxon>lamiids</taxon>
        <taxon>Solanales</taxon>
        <taxon>Solanaceae</taxon>
        <taxon>Solanoideae</taxon>
        <taxon>Solaneae</taxon>
        <taxon>Solanum</taxon>
    </lineage>
</organism>
<dbReference type="AlphaFoldDB" id="M1CYW2"/>
<keyword evidence="3" id="KW-1185">Reference proteome</keyword>
<accession>M1CYW2</accession>
<reference evidence="2" key="2">
    <citation type="submission" date="2015-06" db="UniProtKB">
        <authorList>
            <consortium name="EnsemblPlants"/>
        </authorList>
    </citation>
    <scope>IDENTIFICATION</scope>
    <source>
        <strain evidence="2">DM1-3 516 R44</strain>
    </source>
</reference>
<sequence length="128" mass="14546">MISNDPILRGVKLIAEAWDCGGLYQVGMFQHWGIWSEWNGKVDKVKGQLYIAFNANHLPVTITLPERPGYRWQPLVDTGKPAPFNYLTDDVPERETEAKQYSHFLDANQYPMLSYSSIILLLSSADDA</sequence>
<dbReference type="Gene3D" id="2.60.40.1180">
    <property type="entry name" value="Golgi alpha-mannosidase II"/>
    <property type="match status" value="1"/>
</dbReference>
<dbReference type="ExpressionAtlas" id="M1CYW2">
    <property type="expression patterns" value="baseline"/>
</dbReference>
<protein>
    <submittedName>
        <fullName evidence="2">Isoamylase isoform 1</fullName>
    </submittedName>
</protein>
<dbReference type="Proteomes" id="UP000011115">
    <property type="component" value="Unassembled WGS sequence"/>
</dbReference>
<dbReference type="InterPro" id="IPR048650">
    <property type="entry name" value="ISOA1-3-like_C"/>
</dbReference>
<dbReference type="Gramene" id="PGSC0003DMT400077770">
    <property type="protein sequence ID" value="PGSC0003DMT400077770"/>
    <property type="gene ID" value="PGSC0003DMG400030253"/>
</dbReference>
<evidence type="ECO:0000259" key="1">
    <source>
        <dbReference type="Pfam" id="PF21156"/>
    </source>
</evidence>
<name>M1CYW2_SOLTU</name>
<reference evidence="3" key="1">
    <citation type="journal article" date="2011" name="Nature">
        <title>Genome sequence and analysis of the tuber crop potato.</title>
        <authorList>
            <consortium name="The Potato Genome Sequencing Consortium"/>
        </authorList>
    </citation>
    <scope>NUCLEOTIDE SEQUENCE [LARGE SCALE GENOMIC DNA]</scope>
    <source>
        <strain evidence="3">cv. DM1-3 516 R44</strain>
    </source>
</reference>
<proteinExistence type="predicted"/>
<dbReference type="OMA" id="YIAFNAN"/>
<dbReference type="HOGENOM" id="CLU_1963456_0_0_1"/>
<dbReference type="PaxDb" id="4113-PGSC0003DMT400077770"/>
<dbReference type="InParanoid" id="M1CYW2"/>
<dbReference type="EnsemblPlants" id="PGSC0003DMT400077770">
    <property type="protein sequence ID" value="PGSC0003DMT400077770"/>
    <property type="gene ID" value="PGSC0003DMG400030253"/>
</dbReference>
<feature type="domain" description="Isoamylase 1-3-like C-terminal" evidence="1">
    <location>
        <begin position="42"/>
        <end position="120"/>
    </location>
</feature>
<dbReference type="InterPro" id="IPR013780">
    <property type="entry name" value="Glyco_hydro_b"/>
</dbReference>
<evidence type="ECO:0000313" key="2">
    <source>
        <dbReference type="EnsemblPlants" id="PGSC0003DMT400077770"/>
    </source>
</evidence>
<dbReference type="SUPFAM" id="SSF51011">
    <property type="entry name" value="Glycosyl hydrolase domain"/>
    <property type="match status" value="1"/>
</dbReference>
<dbReference type="Pfam" id="PF21156">
    <property type="entry name" value="ISOA1-3_C"/>
    <property type="match status" value="1"/>
</dbReference>
<dbReference type="PANTHER" id="PTHR43002">
    <property type="entry name" value="GLYCOGEN DEBRANCHING ENZYME"/>
    <property type="match status" value="1"/>
</dbReference>
<dbReference type="eggNOG" id="KOG0470">
    <property type="taxonomic scope" value="Eukaryota"/>
</dbReference>
<dbReference type="STRING" id="4113.M1CYW2"/>